<sequence length="127" mass="14741">MYCIRLLQKPCDNKDLEYNYENIIYDKYGIIGLELNECANCLKANVLKKIKARSLIINNYLFDKISRYIKDYGYDVESVLTEEGDVLKIRCTSIDNYVEISYCGVVSMQDIDLELIDEFVPLLLGDD</sequence>
<dbReference type="AlphaFoldDB" id="R7RU35"/>
<name>R7RU35_9CLOT</name>
<protein>
    <submittedName>
        <fullName evidence="1">Uncharacterized protein</fullName>
    </submittedName>
</protein>
<dbReference type="EMBL" id="CAVN010000100">
    <property type="protein sequence ID" value="CDF58795.1"/>
    <property type="molecule type" value="Genomic_DNA"/>
</dbReference>
<comment type="caution">
    <text evidence="1">The sequence shown here is derived from an EMBL/GenBank/DDBJ whole genome shotgun (WGS) entry which is preliminary data.</text>
</comment>
<dbReference type="Proteomes" id="UP000014923">
    <property type="component" value="Unassembled WGS sequence"/>
</dbReference>
<dbReference type="HOGENOM" id="CLU_1969478_0_0_9"/>
<dbReference type="RefSeq" id="WP_018663548.1">
    <property type="nucleotide sequence ID" value="NZ_HF952018.1"/>
</dbReference>
<proteinExistence type="predicted"/>
<keyword evidence="2" id="KW-1185">Reference proteome</keyword>
<accession>R7RU35</accession>
<evidence type="ECO:0000313" key="2">
    <source>
        <dbReference type="Proteomes" id="UP000014923"/>
    </source>
</evidence>
<gene>
    <name evidence="1" type="ORF">TCEL_01014</name>
</gene>
<organism evidence="1 2">
    <name type="scientific">Thermobrachium celere DSM 8682</name>
    <dbReference type="NCBI Taxonomy" id="941824"/>
    <lineage>
        <taxon>Bacteria</taxon>
        <taxon>Bacillati</taxon>
        <taxon>Bacillota</taxon>
        <taxon>Clostridia</taxon>
        <taxon>Eubacteriales</taxon>
        <taxon>Clostridiaceae</taxon>
        <taxon>Thermobrachium</taxon>
    </lineage>
</organism>
<evidence type="ECO:0000313" key="1">
    <source>
        <dbReference type="EMBL" id="CDF58795.1"/>
    </source>
</evidence>
<reference evidence="1" key="1">
    <citation type="submission" date="2013-03" db="EMBL/GenBank/DDBJ databases">
        <title>Draft genome sequence of the hydrogen-ethanol-producing anaerobic alkalithermophilic Caloramator celere.</title>
        <authorList>
            <person name="Ciranna A."/>
            <person name="Larjo A."/>
            <person name="Kivisto A."/>
            <person name="Santala V."/>
            <person name="Roos C."/>
            <person name="Karp M."/>
        </authorList>
    </citation>
    <scope>NUCLEOTIDE SEQUENCE [LARGE SCALE GENOMIC DNA]</scope>
    <source>
        <strain evidence="1">DSM 8682</strain>
    </source>
</reference>